<dbReference type="OrthoDB" id="271793at2759"/>
<dbReference type="SUPFAM" id="SSF48371">
    <property type="entry name" value="ARM repeat"/>
    <property type="match status" value="1"/>
</dbReference>
<feature type="region of interest" description="Disordered" evidence="1">
    <location>
        <begin position="486"/>
        <end position="564"/>
    </location>
</feature>
<feature type="region of interest" description="Disordered" evidence="1">
    <location>
        <begin position="1"/>
        <end position="38"/>
    </location>
</feature>
<evidence type="ECO:0000313" key="3">
    <source>
        <dbReference type="Proteomes" id="UP000192257"/>
    </source>
</evidence>
<gene>
    <name evidence="2" type="ORF">TM35_000191250</name>
</gene>
<dbReference type="Proteomes" id="UP000192257">
    <property type="component" value="Unassembled WGS sequence"/>
</dbReference>
<comment type="caution">
    <text evidence="2">The sequence shown here is derived from an EMBL/GenBank/DDBJ whole genome shotgun (WGS) entry which is preliminary data.</text>
</comment>
<evidence type="ECO:0000313" key="2">
    <source>
        <dbReference type="EMBL" id="ORC87881.1"/>
    </source>
</evidence>
<feature type="compositionally biased region" description="Low complexity" evidence="1">
    <location>
        <begin position="24"/>
        <end position="38"/>
    </location>
</feature>
<reference evidence="2 3" key="1">
    <citation type="submission" date="2017-03" db="EMBL/GenBank/DDBJ databases">
        <title>An alternative strategy for trypanosome survival in the mammalian bloodstream revealed through genome and transcriptome analysis of the ubiquitous bovine parasite Trypanosoma (Megatrypanum) theileri.</title>
        <authorList>
            <person name="Kelly S."/>
            <person name="Ivens A."/>
            <person name="Mott A."/>
            <person name="O'Neill E."/>
            <person name="Emms D."/>
            <person name="Macleod O."/>
            <person name="Voorheis P."/>
            <person name="Matthews J."/>
            <person name="Matthews K."/>
            <person name="Carrington M."/>
        </authorList>
    </citation>
    <scope>NUCLEOTIDE SEQUENCE [LARGE SCALE GENOMIC DNA]</scope>
    <source>
        <strain evidence="2">Edinburgh</strain>
    </source>
</reference>
<evidence type="ECO:0000256" key="1">
    <source>
        <dbReference type="SAM" id="MobiDB-lite"/>
    </source>
</evidence>
<feature type="compositionally biased region" description="Low complexity" evidence="1">
    <location>
        <begin position="503"/>
        <end position="514"/>
    </location>
</feature>
<feature type="compositionally biased region" description="Low complexity" evidence="1">
    <location>
        <begin position="536"/>
        <end position="552"/>
    </location>
</feature>
<dbReference type="AlphaFoldDB" id="A0A1X0NTF0"/>
<feature type="compositionally biased region" description="Basic residues" evidence="1">
    <location>
        <begin position="553"/>
        <end position="564"/>
    </location>
</feature>
<dbReference type="RefSeq" id="XP_028881947.1">
    <property type="nucleotide sequence ID" value="XM_029026623.1"/>
</dbReference>
<dbReference type="EMBL" id="NBCO01000019">
    <property type="protein sequence ID" value="ORC87881.1"/>
    <property type="molecule type" value="Genomic_DNA"/>
</dbReference>
<dbReference type="GeneID" id="39986403"/>
<accession>A0A1X0NTF0</accession>
<organism evidence="2 3">
    <name type="scientific">Trypanosoma theileri</name>
    <dbReference type="NCBI Taxonomy" id="67003"/>
    <lineage>
        <taxon>Eukaryota</taxon>
        <taxon>Discoba</taxon>
        <taxon>Euglenozoa</taxon>
        <taxon>Kinetoplastea</taxon>
        <taxon>Metakinetoplastina</taxon>
        <taxon>Trypanosomatida</taxon>
        <taxon>Trypanosomatidae</taxon>
        <taxon>Trypanosoma</taxon>
    </lineage>
</organism>
<dbReference type="VEuPathDB" id="TriTrypDB:TM35_000191250"/>
<name>A0A1X0NTF0_9TRYP</name>
<protein>
    <submittedName>
        <fullName evidence="2">Uncharacterized protein</fullName>
    </submittedName>
</protein>
<keyword evidence="3" id="KW-1185">Reference proteome</keyword>
<sequence length="564" mass="61578">MAPKKKATASTTAKEAEEVEPCVGAETTSPPGSPPTEALRNDTNVAELYATLQAAVTESPEKVNDFVRELLQMLAEAENPDAPLLVRVRTLEFVARYGHHLRDGNALKKIVTSLVKILSGTENTPQLLIAAVQGIAALGPVSVLDKKWEYLSREGADVLMQVMLDENGFAENVRQAASKAFDALVQNAFRPVATKLLHWISDDREAEEEEQLKKERRMAMTRLRRLAQSPAMRSQWTEEVQEHVLGLIIRVLSTVTVREFAQLTSIAAALPMVRESGGRQLLTAFLARNKLNSDRALESLSIIAQHVSATSYDITPALEEASLLTTPVETSTPKGLWHAKILLLAARLATPENTDKLYTAILEQLNHVMGDASVLPENLSTLEALLFAFVAIGQKKPVEFLKQLNEDAFAAKCSALMNAITEMEPLVVYAVKKLMQRSAAGKKEVEALGCCHNLHVILGAFSARHIPMGALTESWLRKYTLPPLKRGRDASTAASAAKRGPVTSSGESAGASSTPIGVLPPPPGTEEHLRKKARTQSQSNNRNKKSNVNNRGGRSRRERRGGFF</sequence>
<proteinExistence type="predicted"/>
<dbReference type="InterPro" id="IPR016024">
    <property type="entry name" value="ARM-type_fold"/>
</dbReference>